<reference evidence="1" key="2">
    <citation type="journal article" date="2022" name="New Phytol.">
        <title>Evolutionary transition to the ectomycorrhizal habit in the genomes of a hyperdiverse lineage of mushroom-forming fungi.</title>
        <authorList>
            <person name="Looney B."/>
            <person name="Miyauchi S."/>
            <person name="Morin E."/>
            <person name="Drula E."/>
            <person name="Courty P.E."/>
            <person name="Kohler A."/>
            <person name="Kuo A."/>
            <person name="LaButti K."/>
            <person name="Pangilinan J."/>
            <person name="Lipzen A."/>
            <person name="Riley R."/>
            <person name="Andreopoulos W."/>
            <person name="He G."/>
            <person name="Johnson J."/>
            <person name="Nolan M."/>
            <person name="Tritt A."/>
            <person name="Barry K.W."/>
            <person name="Grigoriev I.V."/>
            <person name="Nagy L.G."/>
            <person name="Hibbett D."/>
            <person name="Henrissat B."/>
            <person name="Matheny P.B."/>
            <person name="Labbe J."/>
            <person name="Martin F.M."/>
        </authorList>
    </citation>
    <scope>NUCLEOTIDE SEQUENCE</scope>
    <source>
        <strain evidence="1">FP105234-sp</strain>
    </source>
</reference>
<comment type="caution">
    <text evidence="1">The sequence shown here is derived from an EMBL/GenBank/DDBJ whole genome shotgun (WGS) entry which is preliminary data.</text>
</comment>
<sequence>MQCESKTCTAGTQDVLYRCEECFLPPSLCSTCTLSEHARNPLHRIRQWLPSAGFWEPCELQELGCVLHLGHSGAKCPSARDQRRTMTLGSEAGFQQVDVAFCHCIAPGATERPRDAIQLIEAGLFPASWEQPMSAFTVPVHKAFHLLSLQAQTTASDFITYLRRRTDNVLTDATPDRYREFMTSSREFAFLRAARRADVLPRRNLEAGSLAVLCPACPQPDINMDPNWENRPAELRYLDALYHGVDGNFHSNQKTKPLDPNDFALTEGAAYFAHAEEFAQYQAGLGDLEPEPSTCHKFAAMGYGGYSGNVSGTVGFSCRHMCVLPGGGVDLQKGERFANVDFAMVSGLQRWMGLKLHVSGYDINCQYRIHLNKRLEQFREDTAGLKSVQNTHIPKTIACIGKFHLPAHKEACQYLFSYTYHHGVGRTDGEAPERIWSMLNALGTSTREMTSGHRHDRINDHHSDVNTRRMHNLAKATAKKYEDAKVQFEHIDAKQQTSEAAIDAETLEQWMDEEWTFVEKVQDIRNHKGLVNPYQPKVAKRTGRDDRRGHLAAARKVRNASDRPDANLTAADRARLLAMLREDPEVQTEATQNAREAFLARLATWRGMYSMFLAASIGQAVGSSGAKRAAAGPQGGRGGAPSAEVRGAAWEEIDAVVIELPSSLNAKARAHDCLRVAVGVERKLREAEADEALDDLRSELITGYALRRHYPHATTYDHRTRANANRVKKQKGIEQAAARYRWIRKCLLALGMSPDDTRYRVLQKGDVTAFKVFVKETQVGDGKEKVSWVWEDFGNLQQSSDGRVQEYCAEALKVFWFRRNALRARWAEEILLLEEMQRIMRFFHSYERKWVLAASGYGDAAGHAAYAKRCDGRLRSVALP</sequence>
<gene>
    <name evidence="1" type="ORF">FA95DRAFT_1506111</name>
</gene>
<accession>A0ACB8R1V6</accession>
<proteinExistence type="predicted"/>
<evidence type="ECO:0000313" key="2">
    <source>
        <dbReference type="Proteomes" id="UP000814033"/>
    </source>
</evidence>
<dbReference type="EMBL" id="MU276610">
    <property type="protein sequence ID" value="KAI0038050.1"/>
    <property type="molecule type" value="Genomic_DNA"/>
</dbReference>
<name>A0ACB8R1V6_9AGAM</name>
<evidence type="ECO:0000313" key="1">
    <source>
        <dbReference type="EMBL" id="KAI0038050.1"/>
    </source>
</evidence>
<organism evidence="1 2">
    <name type="scientific">Auriscalpium vulgare</name>
    <dbReference type="NCBI Taxonomy" id="40419"/>
    <lineage>
        <taxon>Eukaryota</taxon>
        <taxon>Fungi</taxon>
        <taxon>Dikarya</taxon>
        <taxon>Basidiomycota</taxon>
        <taxon>Agaricomycotina</taxon>
        <taxon>Agaricomycetes</taxon>
        <taxon>Russulales</taxon>
        <taxon>Auriscalpiaceae</taxon>
        <taxon>Auriscalpium</taxon>
    </lineage>
</organism>
<keyword evidence="2" id="KW-1185">Reference proteome</keyword>
<reference evidence="1" key="1">
    <citation type="submission" date="2021-02" db="EMBL/GenBank/DDBJ databases">
        <authorList>
            <consortium name="DOE Joint Genome Institute"/>
            <person name="Ahrendt S."/>
            <person name="Looney B.P."/>
            <person name="Miyauchi S."/>
            <person name="Morin E."/>
            <person name="Drula E."/>
            <person name="Courty P.E."/>
            <person name="Chicoki N."/>
            <person name="Fauchery L."/>
            <person name="Kohler A."/>
            <person name="Kuo A."/>
            <person name="Labutti K."/>
            <person name="Pangilinan J."/>
            <person name="Lipzen A."/>
            <person name="Riley R."/>
            <person name="Andreopoulos W."/>
            <person name="He G."/>
            <person name="Johnson J."/>
            <person name="Barry K.W."/>
            <person name="Grigoriev I.V."/>
            <person name="Nagy L."/>
            <person name="Hibbett D."/>
            <person name="Henrissat B."/>
            <person name="Matheny P.B."/>
            <person name="Labbe J."/>
            <person name="Martin F."/>
        </authorList>
    </citation>
    <scope>NUCLEOTIDE SEQUENCE</scope>
    <source>
        <strain evidence="1">FP105234-sp</strain>
    </source>
</reference>
<dbReference type="Proteomes" id="UP000814033">
    <property type="component" value="Unassembled WGS sequence"/>
</dbReference>
<protein>
    <submittedName>
        <fullName evidence="1">Uncharacterized protein</fullName>
    </submittedName>
</protein>